<dbReference type="InterPro" id="IPR001789">
    <property type="entry name" value="Sig_transdc_resp-reg_receiver"/>
</dbReference>
<dbReference type="EMBL" id="JABRWJ010000005">
    <property type="protein sequence ID" value="NRF68551.1"/>
    <property type="molecule type" value="Genomic_DNA"/>
</dbReference>
<dbReference type="SUPFAM" id="SSF52172">
    <property type="entry name" value="CheY-like"/>
    <property type="match status" value="1"/>
</dbReference>
<comment type="caution">
    <text evidence="4">The sequence shown here is derived from an EMBL/GenBank/DDBJ whole genome shotgun (WGS) entry which is preliminary data.</text>
</comment>
<evidence type="ECO:0000256" key="2">
    <source>
        <dbReference type="PROSITE-ProRule" id="PRU00169"/>
    </source>
</evidence>
<dbReference type="PROSITE" id="PS50110">
    <property type="entry name" value="RESPONSE_REGULATORY"/>
    <property type="match status" value="1"/>
</dbReference>
<gene>
    <name evidence="4" type="ORF">HLB44_16265</name>
</gene>
<organism evidence="4 5">
    <name type="scientific">Pseudaquabacterium terrae</name>
    <dbReference type="NCBI Taxonomy" id="2732868"/>
    <lineage>
        <taxon>Bacteria</taxon>
        <taxon>Pseudomonadati</taxon>
        <taxon>Pseudomonadota</taxon>
        <taxon>Betaproteobacteria</taxon>
        <taxon>Burkholderiales</taxon>
        <taxon>Sphaerotilaceae</taxon>
        <taxon>Pseudaquabacterium</taxon>
    </lineage>
</organism>
<feature type="modified residue" description="4-aspartylphosphate" evidence="2">
    <location>
        <position position="60"/>
    </location>
</feature>
<evidence type="ECO:0000313" key="4">
    <source>
        <dbReference type="EMBL" id="NRF68551.1"/>
    </source>
</evidence>
<dbReference type="CDD" id="cd17546">
    <property type="entry name" value="REC_hyHK_CKI1_RcsC-like"/>
    <property type="match status" value="1"/>
</dbReference>
<feature type="domain" description="Response regulatory" evidence="3">
    <location>
        <begin position="10"/>
        <end position="127"/>
    </location>
</feature>
<sequence>MSPAPAPPRRVLYAEDDRVAALLFTEALRERGDYEVQVAEDGAEALAIVRDWPPDVLVLDAHLPDTSGLALLAQLRQLAGLANVPAFVCSADEQPEDQQRHLSAGFCGYWVKPIDRRRLLAELDRLPPTR</sequence>
<dbReference type="InterPro" id="IPR011006">
    <property type="entry name" value="CheY-like_superfamily"/>
</dbReference>
<dbReference type="PANTHER" id="PTHR44591">
    <property type="entry name" value="STRESS RESPONSE REGULATOR PROTEIN 1"/>
    <property type="match status" value="1"/>
</dbReference>
<accession>A0ABX2EJ05</accession>
<dbReference type="SMART" id="SM00448">
    <property type="entry name" value="REC"/>
    <property type="match status" value="1"/>
</dbReference>
<evidence type="ECO:0000313" key="5">
    <source>
        <dbReference type="Proteomes" id="UP000737171"/>
    </source>
</evidence>
<dbReference type="RefSeq" id="WP_173124386.1">
    <property type="nucleotide sequence ID" value="NZ_JABRWJ010000005.1"/>
</dbReference>
<reference evidence="4 5" key="1">
    <citation type="submission" date="2020-05" db="EMBL/GenBank/DDBJ databases">
        <title>Aquincola sp. isolate from soil.</title>
        <authorList>
            <person name="Han J."/>
            <person name="Kim D.-U."/>
        </authorList>
    </citation>
    <scope>NUCLEOTIDE SEQUENCE [LARGE SCALE GENOMIC DNA]</scope>
    <source>
        <strain evidence="4 5">S2</strain>
    </source>
</reference>
<dbReference type="Gene3D" id="3.40.50.2300">
    <property type="match status" value="1"/>
</dbReference>
<keyword evidence="1 2" id="KW-0597">Phosphoprotein</keyword>
<dbReference type="Pfam" id="PF00072">
    <property type="entry name" value="Response_reg"/>
    <property type="match status" value="1"/>
</dbReference>
<name>A0ABX2EJ05_9BURK</name>
<keyword evidence="5" id="KW-1185">Reference proteome</keyword>
<evidence type="ECO:0000256" key="1">
    <source>
        <dbReference type="ARBA" id="ARBA00022553"/>
    </source>
</evidence>
<evidence type="ECO:0000259" key="3">
    <source>
        <dbReference type="PROSITE" id="PS50110"/>
    </source>
</evidence>
<proteinExistence type="predicted"/>
<dbReference type="PANTHER" id="PTHR44591:SF23">
    <property type="entry name" value="CHEY SUBFAMILY"/>
    <property type="match status" value="1"/>
</dbReference>
<dbReference type="InterPro" id="IPR050595">
    <property type="entry name" value="Bact_response_regulator"/>
</dbReference>
<dbReference type="Proteomes" id="UP000737171">
    <property type="component" value="Unassembled WGS sequence"/>
</dbReference>
<protein>
    <submittedName>
        <fullName evidence="4">Response regulator</fullName>
    </submittedName>
</protein>